<accession>A0A087VZ73</accession>
<dbReference type="Gene3D" id="3.40.850.10">
    <property type="entry name" value="Kinesin motor domain"/>
    <property type="match status" value="1"/>
</dbReference>
<dbReference type="EMBL" id="LN902844">
    <property type="protein sequence ID" value="CDI97524.1"/>
    <property type="molecule type" value="Genomic_DNA"/>
</dbReference>
<dbReference type="PANTHER" id="PTHR21608">
    <property type="entry name" value="KINESIN-LIKE PROTEIN CG14535"/>
    <property type="match status" value="1"/>
</dbReference>
<feature type="region of interest" description="Disordered" evidence="3">
    <location>
        <begin position="1"/>
        <end position="35"/>
    </location>
</feature>
<dbReference type="InterPro" id="IPR027417">
    <property type="entry name" value="P-loop_NTPase"/>
</dbReference>
<reference evidence="4" key="1">
    <citation type="journal article" date="2013" name="Nature">
        <title>The genomes of four tapeworm species reveal adaptations to parasitism.</title>
        <authorList>
            <person name="Tsai I.J."/>
            <person name="Zarowiecki M."/>
            <person name="Holroyd N."/>
            <person name="Garciarrubio A."/>
            <person name="Sanchez-Flores A."/>
            <person name="Brooks K.L."/>
            <person name="Tracey A."/>
            <person name="Bobes R.J."/>
            <person name="Fragoso G."/>
            <person name="Sciutto E."/>
            <person name="Aslett M."/>
            <person name="Beasley H."/>
            <person name="Bennett H.M."/>
            <person name="Cai J."/>
            <person name="Camicia F."/>
            <person name="Clark R."/>
            <person name="Cucher M."/>
            <person name="De Silva N."/>
            <person name="Day T.A."/>
            <person name="Deplazes P."/>
            <person name="Estrada K."/>
            <person name="Fernandez C."/>
            <person name="Holland P.W."/>
            <person name="Hou J."/>
            <person name="Hu S."/>
            <person name="Huckvale T."/>
            <person name="Hung S.S."/>
            <person name="Kamenetzky L."/>
            <person name="Keane J.A."/>
            <person name="Kiss F."/>
            <person name="Koziol U."/>
            <person name="Lambert O."/>
            <person name="Liu K."/>
            <person name="Luo X."/>
            <person name="Luo Y."/>
            <person name="Macchiaroli N."/>
            <person name="Nichol S."/>
            <person name="Paps J."/>
            <person name="Parkinson J."/>
            <person name="Pouchkina-Stantcheva N."/>
            <person name="Riddiford N."/>
            <person name="Rosenzvit M."/>
            <person name="Salinas G."/>
            <person name="Wasmuth J.D."/>
            <person name="Zamanian M."/>
            <person name="Zheng Y."/>
            <person name="Cai X."/>
            <person name="Soberon X."/>
            <person name="Olson P.D."/>
            <person name="Laclette J.P."/>
            <person name="Brehm K."/>
            <person name="Berriman M."/>
            <person name="Garciarrubio A."/>
            <person name="Bobes R.J."/>
            <person name="Fragoso G."/>
            <person name="Sanchez-Flores A."/>
            <person name="Estrada K."/>
            <person name="Cevallos M.A."/>
            <person name="Morett E."/>
            <person name="Gonzalez V."/>
            <person name="Portillo T."/>
            <person name="Ochoa-Leyva A."/>
            <person name="Jose M.V."/>
            <person name="Sciutto E."/>
            <person name="Landa A."/>
            <person name="Jimenez L."/>
            <person name="Valdes V."/>
            <person name="Carrero J.C."/>
            <person name="Larralde C."/>
            <person name="Morales-Montor J."/>
            <person name="Limon-Lason J."/>
            <person name="Soberon X."/>
            <person name="Laclette J.P."/>
        </authorList>
    </citation>
    <scope>NUCLEOTIDE SEQUENCE [LARGE SCALE GENOMIC DNA]</scope>
</reference>
<keyword evidence="2" id="KW-0067">ATP-binding</keyword>
<dbReference type="PANTHER" id="PTHR21608:SF7">
    <property type="entry name" value="KINESIN-LIKE PROTEIN CG14535"/>
    <property type="match status" value="1"/>
</dbReference>
<evidence type="ECO:0000256" key="1">
    <source>
        <dbReference type="ARBA" id="ARBA00022741"/>
    </source>
</evidence>
<dbReference type="STRING" id="6211.A0A087VZ73"/>
<name>A0A087VZ73_ECHMU</name>
<dbReference type="SUPFAM" id="SSF52540">
    <property type="entry name" value="P-loop containing nucleoside triphosphate hydrolases"/>
    <property type="match status" value="1"/>
</dbReference>
<evidence type="ECO:0000313" key="4">
    <source>
        <dbReference type="EMBL" id="CDI97524.1"/>
    </source>
</evidence>
<dbReference type="GO" id="GO:0005524">
    <property type="term" value="F:ATP binding"/>
    <property type="evidence" value="ECO:0007669"/>
    <property type="project" value="UniProtKB-KW"/>
</dbReference>
<evidence type="ECO:0000313" key="5">
    <source>
        <dbReference type="Proteomes" id="UP000017246"/>
    </source>
</evidence>
<evidence type="ECO:0000256" key="3">
    <source>
        <dbReference type="SAM" id="MobiDB-lite"/>
    </source>
</evidence>
<dbReference type="OrthoDB" id="6381817at2759"/>
<proteinExistence type="predicted"/>
<reference evidence="4" key="2">
    <citation type="submission" date="2015-11" db="EMBL/GenBank/DDBJ databases">
        <authorList>
            <person name="Zhang Y."/>
            <person name="Guo Z."/>
        </authorList>
    </citation>
    <scope>NUCLEOTIDE SEQUENCE</scope>
</reference>
<sequence length="483" mass="53894">MSESSILKSRKQQSVQTDDLLQEKNNFRPLPRRNLPTNFSQTILLSPPIPLLQTNRKSAQSSHHSKAKLVLVYETRDSCGKPIDQPSLTTDEAEKQVRLIRPVADASPAVEGISNAPKNFPSDGAFSDEDSMKDFCTAVLSDQISVVVNGSDGCVIYLNPVGKRDVSRFVGNDATTAHFGLIPTAIQWLFNALKDQCPTPFYLTVSAAEVCVGGSKSSDLLSESKNSSDSDGRRLEELKSGIFAWKRPFSPHVEDDMTELVAATMVDAAHYLDVALGASRRLHESATTTTALGHLFFTLNVYRNHSSGTVTTPIVKPQGSGIVHDKCVEIQMPPCRRCGIDVTIEKSIKRMEQISVDVSSPSDLYVLDIPTPTVRCSRRYQKSMKKETINDFGFVENLSTRPRFPRFIKDAKHIQCRHCKDEVDRIALMEFLRLEHECEMQGNTRRKIVETRKEKNRRKIGEPLTHSTPLKTSPLPCRDNHSA</sequence>
<dbReference type="GO" id="GO:0007018">
    <property type="term" value="P:microtubule-based movement"/>
    <property type="evidence" value="ECO:0007669"/>
    <property type="project" value="InterPro"/>
</dbReference>
<protein>
    <submittedName>
        <fullName evidence="4">Kinesin protein</fullName>
    </submittedName>
</protein>
<dbReference type="eggNOG" id="KOG4280">
    <property type="taxonomic scope" value="Eukaryota"/>
</dbReference>
<dbReference type="Proteomes" id="UP000017246">
    <property type="component" value="Unassembled WGS sequence"/>
</dbReference>
<keyword evidence="1" id="KW-0547">Nucleotide-binding</keyword>
<dbReference type="AlphaFoldDB" id="A0A087VZ73"/>
<keyword evidence="5" id="KW-1185">Reference proteome</keyword>
<feature type="compositionally biased region" description="Polar residues" evidence="3">
    <location>
        <begin position="1"/>
        <end position="19"/>
    </location>
</feature>
<dbReference type="InterPro" id="IPR027640">
    <property type="entry name" value="Kinesin-like_fam"/>
</dbReference>
<gene>
    <name evidence="4" type="ORF">EmuJ_000130100</name>
</gene>
<feature type="region of interest" description="Disordered" evidence="3">
    <location>
        <begin position="451"/>
        <end position="483"/>
    </location>
</feature>
<dbReference type="GO" id="GO:0003777">
    <property type="term" value="F:microtubule motor activity"/>
    <property type="evidence" value="ECO:0007669"/>
    <property type="project" value="InterPro"/>
</dbReference>
<dbReference type="InterPro" id="IPR036961">
    <property type="entry name" value="Kinesin_motor_dom_sf"/>
</dbReference>
<evidence type="ECO:0000256" key="2">
    <source>
        <dbReference type="ARBA" id="ARBA00022840"/>
    </source>
</evidence>
<organism evidence="4 5">
    <name type="scientific">Echinococcus multilocularis</name>
    <name type="common">Fox tapeworm</name>
    <dbReference type="NCBI Taxonomy" id="6211"/>
    <lineage>
        <taxon>Eukaryota</taxon>
        <taxon>Metazoa</taxon>
        <taxon>Spiralia</taxon>
        <taxon>Lophotrochozoa</taxon>
        <taxon>Platyhelminthes</taxon>
        <taxon>Cestoda</taxon>
        <taxon>Eucestoda</taxon>
        <taxon>Cyclophyllidea</taxon>
        <taxon>Taeniidae</taxon>
        <taxon>Echinococcus</taxon>
    </lineage>
</organism>